<evidence type="ECO:0000256" key="1">
    <source>
        <dbReference type="SAM" id="MobiDB-lite"/>
    </source>
</evidence>
<feature type="compositionally biased region" description="Basic residues" evidence="1">
    <location>
        <begin position="156"/>
        <end position="165"/>
    </location>
</feature>
<evidence type="ECO:0000313" key="3">
    <source>
        <dbReference type="EMBL" id="TPX47252.1"/>
    </source>
</evidence>
<name>A0A507D6T7_9FUNG</name>
<dbReference type="Proteomes" id="UP000320475">
    <property type="component" value="Unassembled WGS sequence"/>
</dbReference>
<dbReference type="PANTHER" id="PTHR12398:SF20">
    <property type="entry name" value="PROTEIN PHOSPHATASE 1 REGULATORY INHIBITOR SUBUNIT 2"/>
    <property type="match status" value="1"/>
</dbReference>
<sequence length="196" mass="21658">MSDSGTPSAKGILKVFSSDDIASRGNHLPPPPHANDPHHHRSSRIKWDEDNIMMTEAAKSATMKITEPKTPYIHYNADTDQVLGTSHAIPPMELTQAMQSISDPPRSLSLSSTPSSVTSSRSITPTGSPAMNGGPGSSSDWDASDDEELAPEERERRRKFKKLRAQHYNMKETLRKAKQVLQHEDEVEENTRGKMG</sequence>
<dbReference type="EMBL" id="QEAM01000288">
    <property type="protein sequence ID" value="TPX42061.1"/>
    <property type="molecule type" value="Genomic_DNA"/>
</dbReference>
<keyword evidence="4" id="KW-1185">Reference proteome</keyword>
<comment type="caution">
    <text evidence="3">The sequence shown here is derived from an EMBL/GenBank/DDBJ whole genome shotgun (WGS) entry which is preliminary data.</text>
</comment>
<dbReference type="STRING" id="286115.A0A507D6T7"/>
<feature type="region of interest" description="Disordered" evidence="1">
    <location>
        <begin position="1"/>
        <end position="49"/>
    </location>
</feature>
<evidence type="ECO:0000313" key="2">
    <source>
        <dbReference type="EMBL" id="TPX42061.1"/>
    </source>
</evidence>
<evidence type="ECO:0000313" key="4">
    <source>
        <dbReference type="Proteomes" id="UP000317494"/>
    </source>
</evidence>
<dbReference type="OrthoDB" id="551302at2759"/>
<dbReference type="Proteomes" id="UP000317494">
    <property type="component" value="Unassembled WGS sequence"/>
</dbReference>
<dbReference type="GO" id="GO:0004864">
    <property type="term" value="F:protein phosphatase inhibitor activity"/>
    <property type="evidence" value="ECO:0007669"/>
    <property type="project" value="InterPro"/>
</dbReference>
<dbReference type="GO" id="GO:0009966">
    <property type="term" value="P:regulation of signal transduction"/>
    <property type="evidence" value="ECO:0007669"/>
    <property type="project" value="InterPro"/>
</dbReference>
<protein>
    <recommendedName>
        <fullName evidence="6">Protein phosphatase inhibitor 2</fullName>
    </recommendedName>
</protein>
<feature type="compositionally biased region" description="Low complexity" evidence="1">
    <location>
        <begin position="100"/>
        <end position="126"/>
    </location>
</feature>
<organism evidence="3 4">
    <name type="scientific">Synchytrium endobioticum</name>
    <dbReference type="NCBI Taxonomy" id="286115"/>
    <lineage>
        <taxon>Eukaryota</taxon>
        <taxon>Fungi</taxon>
        <taxon>Fungi incertae sedis</taxon>
        <taxon>Chytridiomycota</taxon>
        <taxon>Chytridiomycota incertae sedis</taxon>
        <taxon>Chytridiomycetes</taxon>
        <taxon>Synchytriales</taxon>
        <taxon>Synchytriaceae</taxon>
        <taxon>Synchytrium</taxon>
    </lineage>
</organism>
<evidence type="ECO:0000313" key="5">
    <source>
        <dbReference type="Proteomes" id="UP000320475"/>
    </source>
</evidence>
<dbReference type="InterPro" id="IPR007062">
    <property type="entry name" value="PPI-2"/>
</dbReference>
<dbReference type="VEuPathDB" id="FungiDB:SeMB42_g03398"/>
<dbReference type="EMBL" id="QEAN01000120">
    <property type="protein sequence ID" value="TPX47252.1"/>
    <property type="molecule type" value="Genomic_DNA"/>
</dbReference>
<proteinExistence type="predicted"/>
<dbReference type="PANTHER" id="PTHR12398">
    <property type="entry name" value="PROTEIN PHOSPHATASE INHIBITOR"/>
    <property type="match status" value="1"/>
</dbReference>
<dbReference type="AlphaFoldDB" id="A0A507D6T7"/>
<feature type="region of interest" description="Disordered" evidence="1">
    <location>
        <begin position="97"/>
        <end position="196"/>
    </location>
</feature>
<feature type="compositionally biased region" description="Basic and acidic residues" evidence="1">
    <location>
        <begin position="169"/>
        <end position="196"/>
    </location>
</feature>
<evidence type="ECO:0008006" key="6">
    <source>
        <dbReference type="Google" id="ProtNLM"/>
    </source>
</evidence>
<gene>
    <name evidence="2" type="ORF">SeLEV6574_g05779</name>
    <name evidence="3" type="ORF">SeMB42_g03398</name>
</gene>
<dbReference type="Pfam" id="PF04979">
    <property type="entry name" value="IPP-2"/>
    <property type="match status" value="1"/>
</dbReference>
<reference evidence="4 5" key="1">
    <citation type="journal article" date="2019" name="Sci. Rep.">
        <title>Comparative genomics of chytrid fungi reveal insights into the obligate biotrophic and pathogenic lifestyle of Synchytrium endobioticum.</title>
        <authorList>
            <person name="van de Vossenberg B.T.L.H."/>
            <person name="Warris S."/>
            <person name="Nguyen H.D.T."/>
            <person name="van Gent-Pelzer M.P.E."/>
            <person name="Joly D.L."/>
            <person name="van de Geest H.C."/>
            <person name="Bonants P.J.M."/>
            <person name="Smith D.S."/>
            <person name="Levesque C.A."/>
            <person name="van der Lee T.A.J."/>
        </authorList>
    </citation>
    <scope>NUCLEOTIDE SEQUENCE [LARGE SCALE GENOMIC DNA]</scope>
    <source>
        <strain evidence="2 5">LEV6574</strain>
        <strain evidence="3 4">MB42</strain>
    </source>
</reference>
<accession>A0A507D6T7</accession>
<dbReference type="Gene3D" id="6.10.250.1050">
    <property type="match status" value="2"/>
</dbReference>